<organism evidence="2 3">
    <name type="scientific">Theileria parva</name>
    <name type="common">East coast fever infection agent</name>
    <dbReference type="NCBI Taxonomy" id="5875"/>
    <lineage>
        <taxon>Eukaryota</taxon>
        <taxon>Sar</taxon>
        <taxon>Alveolata</taxon>
        <taxon>Apicomplexa</taxon>
        <taxon>Aconoidasida</taxon>
        <taxon>Piroplasmida</taxon>
        <taxon>Theileriidae</taxon>
        <taxon>Theileria</taxon>
    </lineage>
</organism>
<evidence type="ECO:0000256" key="1">
    <source>
        <dbReference type="SAM" id="Phobius"/>
    </source>
</evidence>
<sequence>MNSNSVKYVQSQRYSSIFDQLTSEFNNASKQIDTRYQRFILFSSPDNYYKDEEKTKITHSRGLVDAIMDVESLTGQATQNLELLKKGNRKLAKIYNRVNTMVNKHLFDVQKLQKNINFIMTRNRAIFSIIIGIFLFFIFCKIFLKFK</sequence>
<reference evidence="2 3" key="1">
    <citation type="journal article" date="2005" name="Science">
        <title>Genome sequence of Theileria parva, a bovine pathogen that transforms lymphocytes.</title>
        <authorList>
            <person name="Gardner M.J."/>
            <person name="Bishop R."/>
            <person name="Shah T."/>
            <person name="de Villiers E.P."/>
            <person name="Carlton J.M."/>
            <person name="Hall N."/>
            <person name="Ren Q."/>
            <person name="Paulsen I.T."/>
            <person name="Pain A."/>
            <person name="Berriman M."/>
            <person name="Wilson R.J.M."/>
            <person name="Sato S."/>
            <person name="Ralph S.A."/>
            <person name="Mann D.J."/>
            <person name="Xiong Z."/>
            <person name="Shallom S.J."/>
            <person name="Weidman J."/>
            <person name="Jiang L."/>
            <person name="Lynn J."/>
            <person name="Weaver B."/>
            <person name="Shoaibi A."/>
            <person name="Domingo A.R."/>
            <person name="Wasawo D."/>
            <person name="Crabtree J."/>
            <person name="Wortman J.R."/>
            <person name="Haas B."/>
            <person name="Angiuoli S.V."/>
            <person name="Creasy T.H."/>
            <person name="Lu C."/>
            <person name="Suh B."/>
            <person name="Silva J.C."/>
            <person name="Utterback T.R."/>
            <person name="Feldblyum T.V."/>
            <person name="Pertea M."/>
            <person name="Allen J."/>
            <person name="Nierman W.C."/>
            <person name="Taracha E.L.N."/>
            <person name="Salzberg S.L."/>
            <person name="White O.R."/>
            <person name="Fitzhugh H.A."/>
            <person name="Morzaria S."/>
            <person name="Venter J.C."/>
            <person name="Fraser C.M."/>
            <person name="Nene V."/>
        </authorList>
    </citation>
    <scope>NUCLEOTIDE SEQUENCE [LARGE SCALE GENOMIC DNA]</scope>
    <source>
        <strain evidence="2 3">Muguga</strain>
    </source>
</reference>
<dbReference type="GeneID" id="3500497"/>
<feature type="transmembrane region" description="Helical" evidence="1">
    <location>
        <begin position="125"/>
        <end position="144"/>
    </location>
</feature>
<dbReference type="Proteomes" id="UP000001949">
    <property type="component" value="Unassembled WGS sequence"/>
</dbReference>
<dbReference type="AlphaFoldDB" id="Q4N1B3"/>
<dbReference type="KEGG" id="tpv:TP04_0833"/>
<gene>
    <name evidence="2" type="ordered locus">TP04_0833</name>
</gene>
<dbReference type="eggNOG" id="ENOG502QXFP">
    <property type="taxonomic scope" value="Eukaryota"/>
</dbReference>
<dbReference type="EMBL" id="AAGK01000004">
    <property type="protein sequence ID" value="EAN32187.1"/>
    <property type="molecule type" value="Genomic_DNA"/>
</dbReference>
<protein>
    <submittedName>
        <fullName evidence="2">Uncharacterized protein</fullName>
    </submittedName>
</protein>
<dbReference type="InParanoid" id="Q4N1B3"/>
<evidence type="ECO:0000313" key="3">
    <source>
        <dbReference type="Proteomes" id="UP000001949"/>
    </source>
</evidence>
<evidence type="ECO:0000313" key="2">
    <source>
        <dbReference type="EMBL" id="EAN32187.1"/>
    </source>
</evidence>
<dbReference type="SMR" id="Q4N1B3"/>
<keyword evidence="3" id="KW-1185">Reference proteome</keyword>
<keyword evidence="1" id="KW-1133">Transmembrane helix</keyword>
<comment type="caution">
    <text evidence="2">The sequence shown here is derived from an EMBL/GenBank/DDBJ whole genome shotgun (WGS) entry which is preliminary data.</text>
</comment>
<proteinExistence type="predicted"/>
<keyword evidence="1" id="KW-0472">Membrane</keyword>
<name>Q4N1B3_THEPA</name>
<dbReference type="VEuPathDB" id="PiroplasmaDB:TpMuguga_04g00833"/>
<accession>Q4N1B3</accession>
<keyword evidence="1" id="KW-0812">Transmembrane</keyword>